<dbReference type="InterPro" id="IPR006093">
    <property type="entry name" value="Oxy_OxRdtase_FAD_BS"/>
</dbReference>
<comment type="cofactor">
    <cofactor evidence="1">
        <name>FAD</name>
        <dbReference type="ChEBI" id="CHEBI:57692"/>
    </cofactor>
</comment>
<keyword evidence="8" id="KW-1185">Reference proteome</keyword>
<dbReference type="InterPro" id="IPR016166">
    <property type="entry name" value="FAD-bd_PCMH"/>
</dbReference>
<dbReference type="Gene3D" id="3.30.465.10">
    <property type="match status" value="1"/>
</dbReference>
<evidence type="ECO:0000256" key="4">
    <source>
        <dbReference type="ARBA" id="ARBA00022827"/>
    </source>
</evidence>
<name>A0ABP7GT12_9MICO</name>
<dbReference type="RefSeq" id="WP_344784453.1">
    <property type="nucleotide sequence ID" value="NZ_BAABAF010000009.1"/>
</dbReference>
<evidence type="ECO:0000256" key="3">
    <source>
        <dbReference type="ARBA" id="ARBA00022630"/>
    </source>
</evidence>
<comment type="caution">
    <text evidence="7">The sequence shown here is derived from an EMBL/GenBank/DDBJ whole genome shotgun (WGS) entry which is preliminary data.</text>
</comment>
<dbReference type="Gene3D" id="3.40.462.20">
    <property type="match status" value="1"/>
</dbReference>
<dbReference type="InterPro" id="IPR050416">
    <property type="entry name" value="FAD-linked_Oxidoreductase"/>
</dbReference>
<dbReference type="InterPro" id="IPR016169">
    <property type="entry name" value="FAD-bd_PCMH_sub2"/>
</dbReference>
<dbReference type="PROSITE" id="PS00862">
    <property type="entry name" value="OX2_COVAL_FAD"/>
    <property type="match status" value="1"/>
</dbReference>
<dbReference type="InterPro" id="IPR016167">
    <property type="entry name" value="FAD-bd_PCMH_sub1"/>
</dbReference>
<organism evidence="7 8">
    <name type="scientific">Microbacterium kribbense</name>
    <dbReference type="NCBI Taxonomy" id="433645"/>
    <lineage>
        <taxon>Bacteria</taxon>
        <taxon>Bacillati</taxon>
        <taxon>Actinomycetota</taxon>
        <taxon>Actinomycetes</taxon>
        <taxon>Micrococcales</taxon>
        <taxon>Microbacteriaceae</taxon>
        <taxon>Microbacterium</taxon>
    </lineage>
</organism>
<sequence length="451" mass="46402">MTDSLRLTAEEDTGLRGQITGPVFLRGDRGLEAEVECFNTNAGLPDPEMVVGAADEQDVCAAVRFAADHRLPVRVQSTGHGPGPCPGDGMIISTGRLNAVQVDPDSRLATVGAGCQWRSVVTAGAPFGLAPITGSSVTVGVVGHTLGGGIGPLIRSHGYSSDWARAFRVVTADGGVVTADADSHPDLFWALRGGKGGFGVVTEMTLELPYLPALYAGRLVFAGDADIEAALRAWAGWLPSAPPDVSTSVALVPAADGQQLHMRFAVPGSAADGQRRTAALRAALPAAAVGTLGELPLTEVHSIHDDPVDPLPLRSFCTELTGLPDDLVTALLARVGPGSAAPFAEVEIRHLGGAAAQHVADAGAVGGRGGALMLRLVLDDPAAAPVAVAIAADVFADAAPVRFAQTNVNFSGSMSKRPAFESAWSPQMRARLAQVRKTYDPTGLFPFGPAD</sequence>
<evidence type="ECO:0000256" key="1">
    <source>
        <dbReference type="ARBA" id="ARBA00001974"/>
    </source>
</evidence>
<keyword evidence="5" id="KW-0560">Oxidoreductase</keyword>
<evidence type="ECO:0000313" key="7">
    <source>
        <dbReference type="EMBL" id="GAA3773469.1"/>
    </source>
</evidence>
<comment type="similarity">
    <text evidence="2">Belongs to the oxygen-dependent FAD-linked oxidoreductase family.</text>
</comment>
<evidence type="ECO:0000313" key="8">
    <source>
        <dbReference type="Proteomes" id="UP001500540"/>
    </source>
</evidence>
<dbReference type="SUPFAM" id="SSF56176">
    <property type="entry name" value="FAD-binding/transporter-associated domain-like"/>
    <property type="match status" value="1"/>
</dbReference>
<reference evidence="8" key="1">
    <citation type="journal article" date="2019" name="Int. J. Syst. Evol. Microbiol.">
        <title>The Global Catalogue of Microorganisms (GCM) 10K type strain sequencing project: providing services to taxonomists for standard genome sequencing and annotation.</title>
        <authorList>
            <consortium name="The Broad Institute Genomics Platform"/>
            <consortium name="The Broad Institute Genome Sequencing Center for Infectious Disease"/>
            <person name="Wu L."/>
            <person name="Ma J."/>
        </authorList>
    </citation>
    <scope>NUCLEOTIDE SEQUENCE [LARGE SCALE GENOMIC DNA]</scope>
    <source>
        <strain evidence="8">JCM 16950</strain>
    </source>
</reference>
<accession>A0ABP7GT12</accession>
<dbReference type="PANTHER" id="PTHR42973">
    <property type="entry name" value="BINDING OXIDOREDUCTASE, PUTATIVE (AFU_ORTHOLOGUE AFUA_1G17690)-RELATED"/>
    <property type="match status" value="1"/>
</dbReference>
<feature type="domain" description="FAD-binding PCMH-type" evidence="6">
    <location>
        <begin position="43"/>
        <end position="211"/>
    </location>
</feature>
<dbReference type="Gene3D" id="3.30.43.10">
    <property type="entry name" value="Uridine Diphospho-n-acetylenolpyruvylglucosamine Reductase, domain 2"/>
    <property type="match status" value="1"/>
</dbReference>
<proteinExistence type="inferred from homology"/>
<evidence type="ECO:0000256" key="5">
    <source>
        <dbReference type="ARBA" id="ARBA00023002"/>
    </source>
</evidence>
<keyword evidence="4" id="KW-0274">FAD</keyword>
<dbReference type="EMBL" id="BAABAF010000009">
    <property type="protein sequence ID" value="GAA3773469.1"/>
    <property type="molecule type" value="Genomic_DNA"/>
</dbReference>
<dbReference type="PANTHER" id="PTHR42973:SF39">
    <property type="entry name" value="FAD-BINDING PCMH-TYPE DOMAIN-CONTAINING PROTEIN"/>
    <property type="match status" value="1"/>
</dbReference>
<dbReference type="InterPro" id="IPR036318">
    <property type="entry name" value="FAD-bd_PCMH-like_sf"/>
</dbReference>
<evidence type="ECO:0000259" key="6">
    <source>
        <dbReference type="PROSITE" id="PS51387"/>
    </source>
</evidence>
<protein>
    <submittedName>
        <fullName evidence="7">FAD-binding oxidoreductase</fullName>
    </submittedName>
</protein>
<dbReference type="PROSITE" id="PS51387">
    <property type="entry name" value="FAD_PCMH"/>
    <property type="match status" value="1"/>
</dbReference>
<evidence type="ECO:0000256" key="2">
    <source>
        <dbReference type="ARBA" id="ARBA00005466"/>
    </source>
</evidence>
<dbReference type="InterPro" id="IPR006094">
    <property type="entry name" value="Oxid_FAD_bind_N"/>
</dbReference>
<keyword evidence="3" id="KW-0285">Flavoprotein</keyword>
<gene>
    <name evidence="7" type="ORF">GCM10022240_26740</name>
</gene>
<dbReference type="Pfam" id="PF01565">
    <property type="entry name" value="FAD_binding_4"/>
    <property type="match status" value="1"/>
</dbReference>
<dbReference type="Proteomes" id="UP001500540">
    <property type="component" value="Unassembled WGS sequence"/>
</dbReference>